<organism evidence="1 2">
    <name type="scientific">SAR324 cluster bacterium</name>
    <dbReference type="NCBI Taxonomy" id="2024889"/>
    <lineage>
        <taxon>Bacteria</taxon>
        <taxon>Deltaproteobacteria</taxon>
        <taxon>SAR324 cluster</taxon>
    </lineage>
</organism>
<dbReference type="Proteomes" id="UP000287917">
    <property type="component" value="Unassembled WGS sequence"/>
</dbReference>
<sequence>MIVAIVYITKTNPTPLTPIIHEHKIVQNIIQPPKRVLVEQEVCKDFRGCKILKGSECPDCVIESVWE</sequence>
<name>A0A432GEF8_9DELT</name>
<protein>
    <submittedName>
        <fullName evidence="1">Uncharacterized protein</fullName>
    </submittedName>
</protein>
<dbReference type="AlphaFoldDB" id="A0A432GEF8"/>
<comment type="caution">
    <text evidence="1">The sequence shown here is derived from an EMBL/GenBank/DDBJ whole genome shotgun (WGS) entry which is preliminary data.</text>
</comment>
<evidence type="ECO:0000313" key="2">
    <source>
        <dbReference type="Proteomes" id="UP000287917"/>
    </source>
</evidence>
<reference evidence="1 2" key="1">
    <citation type="submission" date="2018-06" db="EMBL/GenBank/DDBJ databases">
        <title>Combined omics and stable isotope probing to characterize newly discovered Mariana Back-Arc vent microbial communities.</title>
        <authorList>
            <person name="Trembath-Reichert E."/>
            <person name="Huber J.A."/>
        </authorList>
    </citation>
    <scope>NUCLEOTIDE SEQUENCE [LARGE SCALE GENOMIC DNA]</scope>
    <source>
        <strain evidence="1">MAG 58</strain>
    </source>
</reference>
<proteinExistence type="predicted"/>
<accession>A0A432GEF8</accession>
<gene>
    <name evidence="1" type="ORF">DSY96_10380</name>
</gene>
<evidence type="ECO:0000313" key="1">
    <source>
        <dbReference type="EMBL" id="RTZ82187.1"/>
    </source>
</evidence>
<dbReference type="EMBL" id="QNZK01000353">
    <property type="protein sequence ID" value="RTZ82187.1"/>
    <property type="molecule type" value="Genomic_DNA"/>
</dbReference>